<dbReference type="AlphaFoldDB" id="A0A7I8VF18"/>
<evidence type="ECO:0000313" key="6">
    <source>
        <dbReference type="Proteomes" id="UP000549394"/>
    </source>
</evidence>
<keyword evidence="3" id="KW-0808">Transferase</keyword>
<dbReference type="PANTHER" id="PTHR48043:SF145">
    <property type="entry name" value="FI06409P-RELATED"/>
    <property type="match status" value="1"/>
</dbReference>
<evidence type="ECO:0000313" key="5">
    <source>
        <dbReference type="EMBL" id="CAD5113976.1"/>
    </source>
</evidence>
<dbReference type="PROSITE" id="PS00375">
    <property type="entry name" value="UDPGT"/>
    <property type="match status" value="2"/>
</dbReference>
<dbReference type="InterPro" id="IPR050271">
    <property type="entry name" value="UDP-glycosyltransferase"/>
</dbReference>
<gene>
    <name evidence="5" type="ORF">DGYR_LOCUS2872</name>
</gene>
<dbReference type="Proteomes" id="UP000549394">
    <property type="component" value="Unassembled WGS sequence"/>
</dbReference>
<dbReference type="InterPro" id="IPR035595">
    <property type="entry name" value="UDP_glycos_trans_CS"/>
</dbReference>
<feature type="chain" id="PRO_5029566266" evidence="4">
    <location>
        <begin position="17"/>
        <end position="921"/>
    </location>
</feature>
<name>A0A7I8VF18_9ANNE</name>
<evidence type="ECO:0000256" key="4">
    <source>
        <dbReference type="SAM" id="SignalP"/>
    </source>
</evidence>
<dbReference type="EMBL" id="CAJFCJ010000004">
    <property type="protein sequence ID" value="CAD5113976.1"/>
    <property type="molecule type" value="Genomic_DNA"/>
</dbReference>
<dbReference type="CDD" id="cd03784">
    <property type="entry name" value="GT1_Gtf-like"/>
    <property type="match status" value="2"/>
</dbReference>
<comment type="similarity">
    <text evidence="1">Belongs to the UDP-glycosyltransferase family.</text>
</comment>
<comment type="caution">
    <text evidence="5">The sequence shown here is derived from an EMBL/GenBank/DDBJ whole genome shotgun (WGS) entry which is preliminary data.</text>
</comment>
<evidence type="ECO:0000256" key="3">
    <source>
        <dbReference type="ARBA" id="ARBA00022679"/>
    </source>
</evidence>
<evidence type="ECO:0000256" key="2">
    <source>
        <dbReference type="ARBA" id="ARBA00022676"/>
    </source>
</evidence>
<dbReference type="GO" id="GO:0008194">
    <property type="term" value="F:UDP-glycosyltransferase activity"/>
    <property type="evidence" value="ECO:0007669"/>
    <property type="project" value="InterPro"/>
</dbReference>
<organism evidence="5 6">
    <name type="scientific">Dimorphilus gyrociliatus</name>
    <dbReference type="NCBI Taxonomy" id="2664684"/>
    <lineage>
        <taxon>Eukaryota</taxon>
        <taxon>Metazoa</taxon>
        <taxon>Spiralia</taxon>
        <taxon>Lophotrochozoa</taxon>
        <taxon>Annelida</taxon>
        <taxon>Polychaeta</taxon>
        <taxon>Polychaeta incertae sedis</taxon>
        <taxon>Dinophilidae</taxon>
        <taxon>Dimorphilus</taxon>
    </lineage>
</organism>
<dbReference type="SUPFAM" id="SSF53756">
    <property type="entry name" value="UDP-Glycosyltransferase/glycogen phosphorylase"/>
    <property type="match status" value="2"/>
</dbReference>
<evidence type="ECO:0000256" key="1">
    <source>
        <dbReference type="ARBA" id="ARBA00009995"/>
    </source>
</evidence>
<protein>
    <submittedName>
        <fullName evidence="5">DgyrCDS3139</fullName>
    </submittedName>
</protein>
<dbReference type="OrthoDB" id="6072202at2759"/>
<dbReference type="PANTHER" id="PTHR48043">
    <property type="entry name" value="EG:EG0003.4 PROTEIN-RELATED"/>
    <property type="match status" value="1"/>
</dbReference>
<keyword evidence="2" id="KW-0328">Glycosyltransferase</keyword>
<keyword evidence="4" id="KW-0732">Signal</keyword>
<dbReference type="Pfam" id="PF00201">
    <property type="entry name" value="UDPGT"/>
    <property type="match status" value="2"/>
</dbReference>
<dbReference type="InterPro" id="IPR002213">
    <property type="entry name" value="UDP_glucos_trans"/>
</dbReference>
<accession>A0A7I8VF18</accession>
<dbReference type="Gene3D" id="3.40.50.2000">
    <property type="entry name" value="Glycogen Phosphorylase B"/>
    <property type="match status" value="2"/>
</dbReference>
<dbReference type="FunFam" id="3.40.50.2000:FF:000021">
    <property type="entry name" value="UDP-glucuronosyltransferase"/>
    <property type="match status" value="2"/>
</dbReference>
<reference evidence="5 6" key="1">
    <citation type="submission" date="2020-08" db="EMBL/GenBank/DDBJ databases">
        <authorList>
            <person name="Hejnol A."/>
        </authorList>
    </citation>
    <scope>NUCLEOTIDE SEQUENCE [LARGE SCALE GENOMIC DNA]</scope>
</reference>
<sequence length="921" mass="106203">MKILVFFALLVACLKAKKFLLLTNQMPSHTMMVWSIGSELAEEGHDVVAITKKDFEANKLKHFEKNIKTWQFEPIKGPFANEREAEKKFFDFLFQEVLAGKRPPINPNIVQGLYNETIAIVENKELMNKIRDYKFDGAILDGFVLARFFAVIPYHFGIPIFTVTDMLMDPAIQIASLPSHIPHLLTPFTERMSFTERLLNFVSVSVICNPTTRKMVIPQMPTDYLFKKFVRDDKIKHWDDLIAKSELFIITRNHMLEYPAPTWPNTITTHSLTVRPFKPLTEKFEKMVLKHPDKKLVFVSFGSHGDLIPSSFSMKLLEAFGSFNDVHFIWSYRLLESDAEKVPSNVDIVPWAPQNDLLGHDRVSAFITHGGQNGQSESVYHGKPMLCIPLFAEQPHNAVRIAYRKYGKYLFPHELTTEKLQLLLREVLNNDVYAKNVRRASEIIKSQLVPDIKRVTHEILTITEHAKRFLLLTNQMPSHAMMVWSIGSVLGVEGHDVVAITKTNFERNKLKHFEKNIKVWEYEPIESYFDKTGGMKELVIKEALERTIAGKQPKLRPDMLEYIYNETVAMVDNIELMNKIRDYKFDGAILDGFFIARFFAIIPHHFRIPIFTVTDSLTDPVIQPVSLPSYTPSLFLPCSEQMSFTERLLNFALTVLLRTQIMRNMMFPQIPTDNLFKKYVADDKIKHWDDLVKESELFIVSRNHMLEYPAPIWPNTLLAHSLTVRSPKPLTEKFEKMVLKHPDKKLVFVSFGSHGDLIPSSFSMKLLEVFGSFNDVHFIWSYRLLESDAEKVPSNVDIVPWAPQNDLLGHDRVSAFITHGGQNGQSESVYHGKPMLCIPLFAEQPHNAVRIAYRKYGKYLFPHELTTEKLQLLLREVLNNDVYAKNVRRASEIIKSQLVPDIKRVTHEILTITEHGHMGET</sequence>
<proteinExistence type="inferred from homology"/>
<feature type="signal peptide" evidence="4">
    <location>
        <begin position="1"/>
        <end position="16"/>
    </location>
</feature>
<keyword evidence="6" id="KW-1185">Reference proteome</keyword>